<accession>A0ACC0U6N3</accession>
<protein>
    <submittedName>
        <fullName evidence="1">Transferase</fullName>
    </submittedName>
</protein>
<keyword evidence="2" id="KW-1185">Reference proteome</keyword>
<dbReference type="EMBL" id="JAGFNK010000136">
    <property type="protein sequence ID" value="KAI9507190.1"/>
    <property type="molecule type" value="Genomic_DNA"/>
</dbReference>
<proteinExistence type="predicted"/>
<gene>
    <name evidence="1" type="ORF">F5148DRAFT_1207316</name>
</gene>
<reference evidence="1" key="1">
    <citation type="submission" date="2021-03" db="EMBL/GenBank/DDBJ databases">
        <title>Evolutionary priming and transition to the ectomycorrhizal habit in an iconic lineage of mushroom-forming fungi: is preadaptation a requirement?</title>
        <authorList>
            <consortium name="DOE Joint Genome Institute"/>
            <person name="Looney B.P."/>
            <person name="Miyauchi S."/>
            <person name="Morin E."/>
            <person name="Drula E."/>
            <person name="Courty P.E."/>
            <person name="Chicoki N."/>
            <person name="Fauchery L."/>
            <person name="Kohler A."/>
            <person name="Kuo A."/>
            <person name="LaButti K."/>
            <person name="Pangilinan J."/>
            <person name="Lipzen A."/>
            <person name="Riley R."/>
            <person name="Andreopoulos W."/>
            <person name="He G."/>
            <person name="Johnson J."/>
            <person name="Barry K.W."/>
            <person name="Grigoriev I.V."/>
            <person name="Nagy L."/>
            <person name="Hibbett D."/>
            <person name="Henrissat B."/>
            <person name="Matheny P.B."/>
            <person name="Labbe J."/>
            <person name="Martin A.F."/>
        </authorList>
    </citation>
    <scope>NUCLEOTIDE SEQUENCE</scope>
    <source>
        <strain evidence="1">BPL698</strain>
    </source>
</reference>
<organism evidence="1 2">
    <name type="scientific">Russula earlei</name>
    <dbReference type="NCBI Taxonomy" id="71964"/>
    <lineage>
        <taxon>Eukaryota</taxon>
        <taxon>Fungi</taxon>
        <taxon>Dikarya</taxon>
        <taxon>Basidiomycota</taxon>
        <taxon>Agaricomycotina</taxon>
        <taxon>Agaricomycetes</taxon>
        <taxon>Russulales</taxon>
        <taxon>Russulaceae</taxon>
        <taxon>Russula</taxon>
    </lineage>
</organism>
<dbReference type="Proteomes" id="UP001207468">
    <property type="component" value="Unassembled WGS sequence"/>
</dbReference>
<keyword evidence="1" id="KW-0808">Transferase</keyword>
<evidence type="ECO:0000313" key="1">
    <source>
        <dbReference type="EMBL" id="KAI9507190.1"/>
    </source>
</evidence>
<evidence type="ECO:0000313" key="2">
    <source>
        <dbReference type="Proteomes" id="UP001207468"/>
    </source>
</evidence>
<comment type="caution">
    <text evidence="1">The sequence shown here is derived from an EMBL/GenBank/DDBJ whole genome shotgun (WGS) entry which is preliminary data.</text>
</comment>
<sequence length="449" mass="50088">MENNKDPSSLSIAMISDFFHPEVGGVENHIYMLGASLIRRGHKVIVITHSHPPDRVGVRWLIPGLKVYHIPFPTLVSSATLPNFFTFLPYLRTIVLRERITIIHSHASLSSLGHEGVLHPHLLGVRTVFTDHSLFGFADAASILTNKLLEGMLRNVDAAICVSYIGRENTVLRSNLPPKSVYVIPNAIIADHFRPAVSNPPKDMITIIVISRLAYRKGVDLLVATAPRICAAFPNVRFVVGGDGPKMVDLLQMREAHFLQDRITLLGPVAHRDVPSILQQGSIFLNTSLTEAFGIAILEAACAGLYVVSTRVGGVPEVLPEDLISFTPPTVDDVFQAMSEAIAHIKQGEHDPHRAHERIRGFYDWARVAERTEVVYRDVLRTPPYPLWTRIQRTMGLGPFVGPIYTMILIVDCLFFALLELWMPRENIDQVEVKWDATRFETVTGQGRT</sequence>
<name>A0ACC0U6N3_9AGAM</name>